<dbReference type="RefSeq" id="WP_377030990.1">
    <property type="nucleotide sequence ID" value="NZ_JBHOMY010000087.1"/>
</dbReference>
<comment type="caution">
    <text evidence="1">The sequence shown here is derived from an EMBL/GenBank/DDBJ whole genome shotgun (WGS) entry which is preliminary data.</text>
</comment>
<name>A0ABV6YDE4_9HYPH</name>
<dbReference type="Proteomes" id="UP001593940">
    <property type="component" value="Unassembled WGS sequence"/>
</dbReference>
<protein>
    <submittedName>
        <fullName evidence="1">DUF4112 domain-containing protein</fullName>
    </submittedName>
</protein>
<dbReference type="InterPro" id="IPR025187">
    <property type="entry name" value="DUF4112"/>
</dbReference>
<evidence type="ECO:0000313" key="2">
    <source>
        <dbReference type="Proteomes" id="UP001593940"/>
    </source>
</evidence>
<organism evidence="1 2">
    <name type="scientific">Microvirga arabica</name>
    <dbReference type="NCBI Taxonomy" id="1128671"/>
    <lineage>
        <taxon>Bacteria</taxon>
        <taxon>Pseudomonadati</taxon>
        <taxon>Pseudomonadota</taxon>
        <taxon>Alphaproteobacteria</taxon>
        <taxon>Hyphomicrobiales</taxon>
        <taxon>Methylobacteriaceae</taxon>
        <taxon>Microvirga</taxon>
    </lineage>
</organism>
<dbReference type="PANTHER" id="PTHR35519:SF2">
    <property type="entry name" value="PH DOMAIN PROTEIN"/>
    <property type="match status" value="1"/>
</dbReference>
<dbReference type="Pfam" id="PF13430">
    <property type="entry name" value="DUF4112"/>
    <property type="match status" value="1"/>
</dbReference>
<dbReference type="EMBL" id="JBHOMY010000087">
    <property type="protein sequence ID" value="MFC1459313.1"/>
    <property type="molecule type" value="Genomic_DNA"/>
</dbReference>
<dbReference type="PANTHER" id="PTHR35519">
    <property type="entry name" value="MEMBRANE PROTEINS"/>
    <property type="match status" value="1"/>
</dbReference>
<sequence>MLRIWETTVTSYSYTSSFNDTAICASGARTRLDTLARFLDSALRVPGTNIRFGADALLNLIPGVGTLTSKGMSAYLIWEARRLGVPMATLLRMMGNFGVDFAISAIPLVGWVGDVFYRSNLRNMDLLREHLDKAHPAPNRFQR</sequence>
<reference evidence="1 2" key="1">
    <citation type="submission" date="2024-09" db="EMBL/GenBank/DDBJ databases">
        <title>Nodulacao em especies de Leguminosae Basais da Amazonia e Caracterizacao dos Rizobios e Bacterias Associadas aos Nodulos.</title>
        <authorList>
            <person name="Jambeiro I.C.A."/>
            <person name="Lopes I.S."/>
            <person name="Aguiar E.R.G.R."/>
            <person name="Santos A.F.J."/>
            <person name="Dos Santos J.M.F."/>
            <person name="Gross E."/>
        </authorList>
    </citation>
    <scope>NUCLEOTIDE SEQUENCE [LARGE SCALE GENOMIC DNA]</scope>
    <source>
        <strain evidence="1 2">BRUESC1165</strain>
    </source>
</reference>
<keyword evidence="2" id="KW-1185">Reference proteome</keyword>
<accession>A0ABV6YDE4</accession>
<gene>
    <name evidence="1" type="ORF">ACETIH_21930</name>
</gene>
<proteinExistence type="predicted"/>
<evidence type="ECO:0000313" key="1">
    <source>
        <dbReference type="EMBL" id="MFC1459313.1"/>
    </source>
</evidence>